<accession>A0ABD2ZBW4</accession>
<dbReference type="Pfam" id="PF08324">
    <property type="entry name" value="PUL"/>
    <property type="match status" value="1"/>
</dbReference>
<protein>
    <recommendedName>
        <fullName evidence="1">PUL domain-containing protein</fullName>
    </recommendedName>
</protein>
<dbReference type="Proteomes" id="UP001630127">
    <property type="component" value="Unassembled WGS sequence"/>
</dbReference>
<gene>
    <name evidence="2" type="ORF">ACH5RR_022110</name>
</gene>
<dbReference type="EMBL" id="JBJUIK010000010">
    <property type="protein sequence ID" value="KAL3515208.1"/>
    <property type="molecule type" value="Genomic_DNA"/>
</dbReference>
<dbReference type="InterPro" id="IPR013535">
    <property type="entry name" value="PUL_dom"/>
</dbReference>
<sequence>MIFPVIDLLRMITLHPDGARILLKHSGDGNDVLVELTKVTRSSPLPPNLLTSIRFVTNLFKSSIFHDWLQKRRAEILDTFSSSYSSSNKNVQVAYSTLILNYAILLIEKKDEEGQAQVLSAALKIAEEENLEGESRYRALVAIGSLMLEGLVRRIALNFDVENIAKAAKASRDSKIAEVGADIELIPKQS</sequence>
<reference evidence="2 3" key="1">
    <citation type="submission" date="2024-11" db="EMBL/GenBank/DDBJ databases">
        <title>A near-complete genome assembly of Cinchona calisaya.</title>
        <authorList>
            <person name="Lian D.C."/>
            <person name="Zhao X.W."/>
            <person name="Wei L."/>
        </authorList>
    </citation>
    <scope>NUCLEOTIDE SEQUENCE [LARGE SCALE GENOMIC DNA]</scope>
    <source>
        <tissue evidence="2">Nenye</tissue>
    </source>
</reference>
<dbReference type="PROSITE" id="PS51396">
    <property type="entry name" value="PUL"/>
    <property type="match status" value="1"/>
</dbReference>
<dbReference type="InterPro" id="IPR016024">
    <property type="entry name" value="ARM-type_fold"/>
</dbReference>
<proteinExistence type="predicted"/>
<keyword evidence="3" id="KW-1185">Reference proteome</keyword>
<comment type="caution">
    <text evidence="2">The sequence shown here is derived from an EMBL/GenBank/DDBJ whole genome shotgun (WGS) entry which is preliminary data.</text>
</comment>
<evidence type="ECO:0000259" key="1">
    <source>
        <dbReference type="PROSITE" id="PS51396"/>
    </source>
</evidence>
<dbReference type="InterPro" id="IPR011989">
    <property type="entry name" value="ARM-like"/>
</dbReference>
<name>A0ABD2ZBW4_9GENT</name>
<evidence type="ECO:0000313" key="3">
    <source>
        <dbReference type="Proteomes" id="UP001630127"/>
    </source>
</evidence>
<evidence type="ECO:0000313" key="2">
    <source>
        <dbReference type="EMBL" id="KAL3515208.1"/>
    </source>
</evidence>
<dbReference type="AlphaFoldDB" id="A0ABD2ZBW4"/>
<feature type="domain" description="PUL" evidence="1">
    <location>
        <begin position="1"/>
        <end position="186"/>
    </location>
</feature>
<organism evidence="2 3">
    <name type="scientific">Cinchona calisaya</name>
    <dbReference type="NCBI Taxonomy" id="153742"/>
    <lineage>
        <taxon>Eukaryota</taxon>
        <taxon>Viridiplantae</taxon>
        <taxon>Streptophyta</taxon>
        <taxon>Embryophyta</taxon>
        <taxon>Tracheophyta</taxon>
        <taxon>Spermatophyta</taxon>
        <taxon>Magnoliopsida</taxon>
        <taxon>eudicotyledons</taxon>
        <taxon>Gunneridae</taxon>
        <taxon>Pentapetalae</taxon>
        <taxon>asterids</taxon>
        <taxon>lamiids</taxon>
        <taxon>Gentianales</taxon>
        <taxon>Rubiaceae</taxon>
        <taxon>Cinchonoideae</taxon>
        <taxon>Cinchoneae</taxon>
        <taxon>Cinchona</taxon>
    </lineage>
</organism>
<dbReference type="SUPFAM" id="SSF48371">
    <property type="entry name" value="ARM repeat"/>
    <property type="match status" value="1"/>
</dbReference>
<dbReference type="FunFam" id="1.25.10.10:FF:000250">
    <property type="entry name" value="Phospholipase A-2-activating protein isoform A"/>
    <property type="match status" value="1"/>
</dbReference>
<dbReference type="Gene3D" id="1.25.10.10">
    <property type="entry name" value="Leucine-rich Repeat Variant"/>
    <property type="match status" value="1"/>
</dbReference>